<sequence length="675" mass="73542">MRLSNLLPPRPSRPKFMRRRSRAGSDCSDDGNNVDLEAQISAPATPAPVSDIPHPSEKVDSASVHFRASAQHDGDRAPPAYESIVASTRLSISGGEQGEAVGEQGRPSICVERPGGDQGASPTIMVLFKEDYDWARAYLRDLDYRVALRRALRRHLYKWYALIIIIITISALVSAKHTTIVEFCQPVTKRIRAWPGGWLIPIALLIIVSFPRLWAMRVIIGILCGLVWGIGEGFGILAAGTFFGELATWVAFKWLCTARARKYEQRNRLYAALTQLIREKSFTFVLVLRFSAVPGHITTAVSASAGANIWSYCAAAILTLPKQLVIVYLGTSFGSHSTKNTIISWSATIATFIGTIIAAVYIYYHMRMVIRRGDVNPLPTVADPRTSSDWADLKVHGARGVGAGLRVEVEDAAHARQSVDVVFGPHARLAQQQQMRSPLRQTQGNRPRALTRTRSLPGPITEVEMRAWLTQMDTALMTSAGVPGAPQIRVVSPQPVENGITDDDLDNAGPSTSRAATGDLDPIPYATLLLSPPALAAVSRPESPQPMALPDLAHEHVYAGSSSSERPMSTTVPAILLTPTYTPARSRADSLRGTVSLDIERPRQFMSGREIAEDADEYAVAHGARRPDLGRMRGESSAALLGRPHLVDRSEGRRRGESSAASLGRPVISDNKDIE</sequence>
<feature type="transmembrane region" description="Helical" evidence="11">
    <location>
        <begin position="191"/>
        <end position="207"/>
    </location>
</feature>
<proteinExistence type="inferred from homology"/>
<feature type="transmembrane region" description="Helical" evidence="11">
    <location>
        <begin position="236"/>
        <end position="256"/>
    </location>
</feature>
<evidence type="ECO:0000256" key="2">
    <source>
        <dbReference type="ARBA" id="ARBA00004653"/>
    </source>
</evidence>
<feature type="transmembrane region" description="Helical" evidence="11">
    <location>
        <begin position="342"/>
        <end position="364"/>
    </location>
</feature>
<accession>A0A427XZR7</accession>
<gene>
    <name evidence="13" type="primary">TVP38_3</name>
    <name evidence="13" type="ORF">EHS24_005734</name>
</gene>
<dbReference type="GeneID" id="39590277"/>
<feature type="compositionally biased region" description="Polar residues" evidence="10">
    <location>
        <begin position="432"/>
        <end position="445"/>
    </location>
</feature>
<dbReference type="RefSeq" id="XP_028477673.1">
    <property type="nucleotide sequence ID" value="XM_028621221.1"/>
</dbReference>
<dbReference type="InterPro" id="IPR032816">
    <property type="entry name" value="VTT_dom"/>
</dbReference>
<evidence type="ECO:0000313" key="13">
    <source>
        <dbReference type="EMBL" id="RSH84225.1"/>
    </source>
</evidence>
<feature type="compositionally biased region" description="Basic and acidic residues" evidence="10">
    <location>
        <begin position="645"/>
        <end position="657"/>
    </location>
</feature>
<dbReference type="PANTHER" id="PTHR47549">
    <property type="entry name" value="GOLGI APPARATUS MEMBRANE PROTEIN TVP38-RELATED"/>
    <property type="match status" value="1"/>
</dbReference>
<evidence type="ECO:0000256" key="6">
    <source>
        <dbReference type="ARBA" id="ARBA00022692"/>
    </source>
</evidence>
<keyword evidence="8" id="KW-0333">Golgi apparatus</keyword>
<dbReference type="EMBL" id="RSCE01000003">
    <property type="protein sequence ID" value="RSH84225.1"/>
    <property type="molecule type" value="Genomic_DNA"/>
</dbReference>
<evidence type="ECO:0000256" key="7">
    <source>
        <dbReference type="ARBA" id="ARBA00022989"/>
    </source>
</evidence>
<name>A0A427XZR7_9TREE</name>
<dbReference type="Proteomes" id="UP000279236">
    <property type="component" value="Unassembled WGS sequence"/>
</dbReference>
<keyword evidence="14" id="KW-1185">Reference proteome</keyword>
<feature type="transmembrane region" description="Helical" evidence="11">
    <location>
        <begin position="214"/>
        <end position="230"/>
    </location>
</feature>
<evidence type="ECO:0000256" key="11">
    <source>
        <dbReference type="SAM" id="Phobius"/>
    </source>
</evidence>
<evidence type="ECO:0000256" key="4">
    <source>
        <dbReference type="ARBA" id="ARBA00013533"/>
    </source>
</evidence>
<evidence type="ECO:0000256" key="9">
    <source>
        <dbReference type="ARBA" id="ARBA00023136"/>
    </source>
</evidence>
<comment type="subcellular location">
    <subcellularLocation>
        <location evidence="2">Golgi apparatus membrane</location>
        <topology evidence="2">Multi-pass membrane protein</topology>
    </subcellularLocation>
</comment>
<comment type="function">
    <text evidence="1">Golgi membrane protein involved in vesicular trafficking and spindle migration.</text>
</comment>
<feature type="region of interest" description="Disordered" evidence="10">
    <location>
        <begin position="432"/>
        <end position="453"/>
    </location>
</feature>
<evidence type="ECO:0000256" key="5">
    <source>
        <dbReference type="ARBA" id="ARBA00020673"/>
    </source>
</evidence>
<evidence type="ECO:0000256" key="10">
    <source>
        <dbReference type="SAM" id="MobiDB-lite"/>
    </source>
</evidence>
<comment type="caution">
    <text evidence="13">The sequence shown here is derived from an EMBL/GenBank/DDBJ whole genome shotgun (WGS) entry which is preliminary data.</text>
</comment>
<feature type="region of interest" description="Disordered" evidence="10">
    <location>
        <begin position="629"/>
        <end position="675"/>
    </location>
</feature>
<evidence type="ECO:0000259" key="12">
    <source>
        <dbReference type="Pfam" id="PF09335"/>
    </source>
</evidence>
<dbReference type="InterPro" id="IPR051076">
    <property type="entry name" value="Golgi_membrane_TVP38/TMEM64"/>
</dbReference>
<evidence type="ECO:0000313" key="14">
    <source>
        <dbReference type="Proteomes" id="UP000279236"/>
    </source>
</evidence>
<dbReference type="OrthoDB" id="166803at2759"/>
<evidence type="ECO:0000256" key="8">
    <source>
        <dbReference type="ARBA" id="ARBA00023034"/>
    </source>
</evidence>
<dbReference type="Pfam" id="PF09335">
    <property type="entry name" value="VTT_dom"/>
    <property type="match status" value="1"/>
</dbReference>
<evidence type="ECO:0000256" key="1">
    <source>
        <dbReference type="ARBA" id="ARBA00002978"/>
    </source>
</evidence>
<dbReference type="STRING" id="105984.A0A427XZR7"/>
<feature type="region of interest" description="Disordered" evidence="10">
    <location>
        <begin position="498"/>
        <end position="519"/>
    </location>
</feature>
<protein>
    <recommendedName>
        <fullName evidence="4">Golgi apparatus membrane protein TVP38</fullName>
    </recommendedName>
    <alternativeName>
        <fullName evidence="5">Golgi apparatus membrane protein tvp38</fullName>
    </alternativeName>
</protein>
<keyword evidence="6 11" id="KW-0812">Transmembrane</keyword>
<feature type="compositionally biased region" description="Basic residues" evidence="10">
    <location>
        <begin position="12"/>
        <end position="22"/>
    </location>
</feature>
<dbReference type="AlphaFoldDB" id="A0A427XZR7"/>
<feature type="domain" description="VTT" evidence="12">
    <location>
        <begin position="219"/>
        <end position="331"/>
    </location>
</feature>
<organism evidence="13 14">
    <name type="scientific">Apiotrichum porosum</name>
    <dbReference type="NCBI Taxonomy" id="105984"/>
    <lineage>
        <taxon>Eukaryota</taxon>
        <taxon>Fungi</taxon>
        <taxon>Dikarya</taxon>
        <taxon>Basidiomycota</taxon>
        <taxon>Agaricomycotina</taxon>
        <taxon>Tremellomycetes</taxon>
        <taxon>Trichosporonales</taxon>
        <taxon>Trichosporonaceae</taxon>
        <taxon>Apiotrichum</taxon>
    </lineage>
</organism>
<comment type="similarity">
    <text evidence="3">Belongs to the TVP38/TMEM64 family.</text>
</comment>
<feature type="region of interest" description="Disordered" evidence="10">
    <location>
        <begin position="1"/>
        <end position="62"/>
    </location>
</feature>
<evidence type="ECO:0000256" key="3">
    <source>
        <dbReference type="ARBA" id="ARBA00008640"/>
    </source>
</evidence>
<reference evidence="13 14" key="1">
    <citation type="submission" date="2018-11" db="EMBL/GenBank/DDBJ databases">
        <title>Genome sequence of Apiotrichum porosum DSM 27194.</title>
        <authorList>
            <person name="Aliyu H."/>
            <person name="Gorte O."/>
            <person name="Ochsenreither K."/>
        </authorList>
    </citation>
    <scope>NUCLEOTIDE SEQUENCE [LARGE SCALE GENOMIC DNA]</scope>
    <source>
        <strain evidence="13 14">DSM 27194</strain>
    </source>
</reference>
<keyword evidence="9 11" id="KW-0472">Membrane</keyword>
<keyword evidence="7 11" id="KW-1133">Transmembrane helix</keyword>
<dbReference type="GO" id="GO:0000139">
    <property type="term" value="C:Golgi membrane"/>
    <property type="evidence" value="ECO:0007669"/>
    <property type="project" value="UniProtKB-SubCell"/>
</dbReference>
<dbReference type="PANTHER" id="PTHR47549:SF2">
    <property type="entry name" value="GOLGI APPARATUS MEMBRANE PROTEIN TVP38"/>
    <property type="match status" value="1"/>
</dbReference>
<feature type="transmembrane region" description="Helical" evidence="11">
    <location>
        <begin position="159"/>
        <end position="179"/>
    </location>
</feature>
<feature type="transmembrane region" description="Helical" evidence="11">
    <location>
        <begin position="309"/>
        <end position="330"/>
    </location>
</feature>